<name>A0A935PXH7_9PROT</name>
<dbReference type="GO" id="GO:0016779">
    <property type="term" value="F:nucleotidyltransferase activity"/>
    <property type="evidence" value="ECO:0007669"/>
    <property type="project" value="UniProtKB-KW"/>
</dbReference>
<feature type="transmembrane region" description="Helical" evidence="1">
    <location>
        <begin position="258"/>
        <end position="278"/>
    </location>
</feature>
<feature type="transmembrane region" description="Helical" evidence="1">
    <location>
        <begin position="231"/>
        <end position="252"/>
    </location>
</feature>
<evidence type="ECO:0000256" key="1">
    <source>
        <dbReference type="SAM" id="Phobius"/>
    </source>
</evidence>
<dbReference type="AlphaFoldDB" id="A0A935PXH7"/>
<dbReference type="GO" id="GO:0009273">
    <property type="term" value="P:peptidoglycan-based cell wall biogenesis"/>
    <property type="evidence" value="ECO:0007669"/>
    <property type="project" value="TreeGrafter"/>
</dbReference>
<comment type="caution">
    <text evidence="2">The sequence shown here is derived from an EMBL/GenBank/DDBJ whole genome shotgun (WGS) entry which is preliminary data.</text>
</comment>
<feature type="transmembrane region" description="Helical" evidence="1">
    <location>
        <begin position="159"/>
        <end position="177"/>
    </location>
</feature>
<dbReference type="EMBL" id="JADJMH010000002">
    <property type="protein sequence ID" value="MBK7674072.1"/>
    <property type="molecule type" value="Genomic_DNA"/>
</dbReference>
<reference evidence="2 3" key="1">
    <citation type="submission" date="2020-10" db="EMBL/GenBank/DDBJ databases">
        <title>Connecting structure to function with the recovery of over 1000 high-quality activated sludge metagenome-assembled genomes encoding full-length rRNA genes using long-read sequencing.</title>
        <authorList>
            <person name="Singleton C.M."/>
            <person name="Petriglieri F."/>
            <person name="Kristensen J.M."/>
            <person name="Kirkegaard R.H."/>
            <person name="Michaelsen T.Y."/>
            <person name="Andersen M.H."/>
            <person name="Karst S.M."/>
            <person name="Dueholm M.S."/>
            <person name="Nielsen P.H."/>
            <person name="Albertsen M."/>
        </authorList>
    </citation>
    <scope>NUCLEOTIDE SEQUENCE [LARGE SCALE GENOMIC DNA]</scope>
    <source>
        <strain evidence="2">EsbW_18-Q3-R4-48_BATAC.285</strain>
    </source>
</reference>
<feature type="transmembrane region" description="Helical" evidence="1">
    <location>
        <begin position="125"/>
        <end position="147"/>
    </location>
</feature>
<keyword evidence="1" id="KW-0812">Transmembrane</keyword>
<proteinExistence type="predicted"/>
<protein>
    <submittedName>
        <fullName evidence="2">Phosphatidate cytidylyltransferase</fullName>
    </submittedName>
</protein>
<dbReference type="PANTHER" id="PTHR43535:SF1">
    <property type="entry name" value="PHOSPHATIDATE CYTIDYLYLTRANSFERASE"/>
    <property type="match status" value="1"/>
</dbReference>
<dbReference type="GO" id="GO:0005886">
    <property type="term" value="C:plasma membrane"/>
    <property type="evidence" value="ECO:0007669"/>
    <property type="project" value="TreeGrafter"/>
</dbReference>
<organism evidence="2 3">
    <name type="scientific">Candidatus Accumulibacter proximus</name>
    <dbReference type="NCBI Taxonomy" id="2954385"/>
    <lineage>
        <taxon>Bacteria</taxon>
        <taxon>Pseudomonadati</taxon>
        <taxon>Pseudomonadota</taxon>
        <taxon>Betaproteobacteria</taxon>
        <taxon>Candidatus Accumulibacter</taxon>
    </lineage>
</organism>
<dbReference type="Pfam" id="PF01148">
    <property type="entry name" value="CTP_transf_1"/>
    <property type="match status" value="1"/>
</dbReference>
<keyword evidence="2" id="KW-0548">Nucleotidyltransferase</keyword>
<dbReference type="PANTHER" id="PTHR43535">
    <property type="entry name" value="PHOSPHATIDATE CYTIDYLYLTRANSFERASE"/>
    <property type="match status" value="1"/>
</dbReference>
<sequence length="321" mass="34575">MTVYPLPALQDEAWRLIAGIATLLVLASLVGQVLRIAVARRQPHAVIDNLNRRIGAWWVIAILVGLALLAGRIGVTLLFALASLAALREFVAAEPPGRIPQAMLLGSYLLVLPLQYLLVWNGSHLLYGLFVPICVVLVLPMLGLLSGQLRDFLDRTRSLRLGLLSCVYGISYVPALLTLQMSGQPDHNPAYLLVYLLLVVQLSDVLQYLWGRLAGRHAIAPQLSPAKTIEGTLGGILSASALGAGLASITPFTVPEAAMVSLLITLLGFLGGLAMSAAKRRRGIKDWSSLIPGHGGMLDRLDSLFLSAPVFFHLLRYGWSA</sequence>
<dbReference type="Proteomes" id="UP000697998">
    <property type="component" value="Unassembled WGS sequence"/>
</dbReference>
<keyword evidence="1" id="KW-1133">Transmembrane helix</keyword>
<evidence type="ECO:0000313" key="3">
    <source>
        <dbReference type="Proteomes" id="UP000697998"/>
    </source>
</evidence>
<keyword evidence="2" id="KW-0808">Transferase</keyword>
<evidence type="ECO:0000313" key="2">
    <source>
        <dbReference type="EMBL" id="MBK7674072.1"/>
    </source>
</evidence>
<feature type="transmembrane region" description="Helical" evidence="1">
    <location>
        <begin position="54"/>
        <end position="87"/>
    </location>
</feature>
<keyword evidence="1" id="KW-0472">Membrane</keyword>
<feature type="transmembrane region" description="Helical" evidence="1">
    <location>
        <begin position="12"/>
        <end position="34"/>
    </location>
</feature>
<gene>
    <name evidence="2" type="ORF">IPJ27_04510</name>
</gene>
<accession>A0A935PXH7</accession>
<feature type="transmembrane region" description="Helical" evidence="1">
    <location>
        <begin position="189"/>
        <end position="210"/>
    </location>
</feature>